<sequence>MVEIVISVAAKVAEYLVDSIIRPLGYLVNYHRNITDLNQRIDSLHLARERLQVPVDEANRQGDEIFPGVQEWQTYAEGIIQKRNDFNEDERKASKSCFYLKSRYQLSKQAEKQAAEIVDKIQEAHNFGDRVSYRPPPPPPPFISSASFKDYGAFQSRESTFNQIMEALRNEDMRMIGVWGMGGVGKTTLVKQVAQQAEEDKLFHKVVMVLHISQTPNIAEIQEKIARMLGLKFEVKEDRAGRLRQRLKREEKILVILDDIWGKLELGEIGIPYRDDHKGEDEAWNLFKKTAGDSVERPELRPIAVDVAKKCDGLPVAIVTIANALRGESVHVWENALEELRRSAPTNIRGVSKDVYSCLELSYNHLESDEVKSLFLLCGVLGLGDIYMDFLLLYAMGLNLFKGFFSWEKAANKLITLVENLKGSSLLLDDEDRGNERFSSLFSMTRLSECMMLNCTRISLKCKNIDELPQGLTPFSKTPKKLTVLDLSGVSLKPSPSSLGFLLNLRTLCLNRCVLEDIAVIGHLERLQVLSLACSHIYQLPKEMMKLSDLRVLDLRYCFSLKVIPQNLIFSLSRLEYLSMKGSVNIEWEAEGFNSGERINACLSELKHLSGLRTLELEVSNPSLLPEDDVLFDNLTLTRYSIVIGDSWRPYDEEKAIARLPNDYEYKASRRLRLDGVKSLHVVNRFSKLLKRSQVVQLWRLNDTKHVVYELDEDGFPQVKYLCIWSCPTMQYILHSTSVEWVPPRNTFCMLEELFLTSLSNLEAVCHGPILMGSFGNLRIVRVSHCERLKYVFSLPTQHGRESAFPQLQSLSLRVLPKLISFYTTRSSGIPESATFFNQQVAFPALEYLHVENLDNVRALWHNQLSADSFSKLKHLHVASCNKILNVFPLSVAKALVQLEDLCILSCEALEVIVVNEDEDEDEDETTPLFLFPKLTSFTLESLHQLKRFYSGRFASRWPLLKELKVCNCDKVEILFQEIGLEGELDNKIQQSLFLVEKVCV</sequence>
<proteinExistence type="inferred from homology"/>
<comment type="caution">
    <text evidence="6">The sequence shown here is derived from an EMBL/GenBank/DDBJ whole genome shotgun (WGS) entry which is preliminary data.</text>
</comment>
<evidence type="ECO:0000256" key="4">
    <source>
        <dbReference type="ARBA" id="ARBA00022840"/>
    </source>
</evidence>
<dbReference type="EMBL" id="QGNW01000691">
    <property type="protein sequence ID" value="RVW65228.1"/>
    <property type="molecule type" value="Genomic_DNA"/>
</dbReference>
<dbReference type="InterPro" id="IPR042197">
    <property type="entry name" value="Apaf_helical"/>
</dbReference>
<dbReference type="InterPro" id="IPR050905">
    <property type="entry name" value="Plant_NBS-LRR"/>
</dbReference>
<dbReference type="InterPro" id="IPR027417">
    <property type="entry name" value="P-loop_NTPase"/>
</dbReference>
<evidence type="ECO:0000313" key="7">
    <source>
        <dbReference type="Proteomes" id="UP000288805"/>
    </source>
</evidence>
<protein>
    <submittedName>
        <fullName evidence="6">Disease resistance protein</fullName>
    </submittedName>
</protein>
<evidence type="ECO:0000256" key="3">
    <source>
        <dbReference type="ARBA" id="ARBA00022821"/>
    </source>
</evidence>
<gene>
    <name evidence="6" type="primary">VvCHDp000210_12</name>
    <name evidence="6" type="ORF">CK203_062603</name>
</gene>
<keyword evidence="4" id="KW-0067">ATP-binding</keyword>
<dbReference type="SUPFAM" id="SSF52058">
    <property type="entry name" value="L domain-like"/>
    <property type="match status" value="1"/>
</dbReference>
<dbReference type="Gene3D" id="3.80.10.10">
    <property type="entry name" value="Ribonuclease Inhibitor"/>
    <property type="match status" value="2"/>
</dbReference>
<feature type="domain" description="AAA+ ATPase" evidence="5">
    <location>
        <begin position="172"/>
        <end position="352"/>
    </location>
</feature>
<evidence type="ECO:0000256" key="1">
    <source>
        <dbReference type="ARBA" id="ARBA00008894"/>
    </source>
</evidence>
<dbReference type="InterPro" id="IPR002182">
    <property type="entry name" value="NB-ARC"/>
</dbReference>
<dbReference type="SUPFAM" id="SSF52540">
    <property type="entry name" value="P-loop containing nucleoside triphosphate hydrolases"/>
    <property type="match status" value="1"/>
</dbReference>
<dbReference type="Pfam" id="PF23247">
    <property type="entry name" value="LRR_RPS2"/>
    <property type="match status" value="1"/>
</dbReference>
<dbReference type="GO" id="GO:0005524">
    <property type="term" value="F:ATP binding"/>
    <property type="evidence" value="ECO:0007669"/>
    <property type="project" value="UniProtKB-KW"/>
</dbReference>
<organism evidence="6 7">
    <name type="scientific">Vitis vinifera</name>
    <name type="common">Grape</name>
    <dbReference type="NCBI Taxonomy" id="29760"/>
    <lineage>
        <taxon>Eukaryota</taxon>
        <taxon>Viridiplantae</taxon>
        <taxon>Streptophyta</taxon>
        <taxon>Embryophyta</taxon>
        <taxon>Tracheophyta</taxon>
        <taxon>Spermatophyta</taxon>
        <taxon>Magnoliopsida</taxon>
        <taxon>eudicotyledons</taxon>
        <taxon>Gunneridae</taxon>
        <taxon>Pentapetalae</taxon>
        <taxon>rosids</taxon>
        <taxon>Vitales</taxon>
        <taxon>Vitaceae</taxon>
        <taxon>Viteae</taxon>
        <taxon>Vitis</taxon>
    </lineage>
</organism>
<dbReference type="GO" id="GO:0043531">
    <property type="term" value="F:ADP binding"/>
    <property type="evidence" value="ECO:0007669"/>
    <property type="project" value="InterPro"/>
</dbReference>
<evidence type="ECO:0000256" key="2">
    <source>
        <dbReference type="ARBA" id="ARBA00022741"/>
    </source>
</evidence>
<dbReference type="GO" id="GO:0006952">
    <property type="term" value="P:defense response"/>
    <property type="evidence" value="ECO:0007669"/>
    <property type="project" value="UniProtKB-KW"/>
</dbReference>
<dbReference type="PANTHER" id="PTHR33463:SF198">
    <property type="entry name" value="RPP4C3"/>
    <property type="match status" value="1"/>
</dbReference>
<dbReference type="Proteomes" id="UP000288805">
    <property type="component" value="Unassembled WGS sequence"/>
</dbReference>
<dbReference type="InterPro" id="IPR032675">
    <property type="entry name" value="LRR_dom_sf"/>
</dbReference>
<dbReference type="InterPro" id="IPR003593">
    <property type="entry name" value="AAA+_ATPase"/>
</dbReference>
<name>A0A438FZ88_VITVI</name>
<keyword evidence="3" id="KW-0611">Plant defense</keyword>
<reference evidence="6 7" key="1">
    <citation type="journal article" date="2018" name="PLoS Genet.">
        <title>Population sequencing reveals clonal diversity and ancestral inbreeding in the grapevine cultivar Chardonnay.</title>
        <authorList>
            <person name="Roach M.J."/>
            <person name="Johnson D.L."/>
            <person name="Bohlmann J."/>
            <person name="van Vuuren H.J."/>
            <person name="Jones S.J."/>
            <person name="Pretorius I.S."/>
            <person name="Schmidt S.A."/>
            <person name="Borneman A.R."/>
        </authorList>
    </citation>
    <scope>NUCLEOTIDE SEQUENCE [LARGE SCALE GENOMIC DNA]</scope>
    <source>
        <strain evidence="7">cv. Chardonnay</strain>
        <tissue evidence="6">Leaf</tissue>
    </source>
</reference>
<dbReference type="PRINTS" id="PR00364">
    <property type="entry name" value="DISEASERSIST"/>
</dbReference>
<dbReference type="Gene3D" id="1.10.8.430">
    <property type="entry name" value="Helical domain of apoptotic protease-activating factors"/>
    <property type="match status" value="1"/>
</dbReference>
<comment type="similarity">
    <text evidence="1">Belongs to the disease resistance NB-LRR family.</text>
</comment>
<dbReference type="Gene3D" id="3.40.50.300">
    <property type="entry name" value="P-loop containing nucleotide triphosphate hydrolases"/>
    <property type="match status" value="1"/>
</dbReference>
<evidence type="ECO:0000259" key="5">
    <source>
        <dbReference type="SMART" id="SM00382"/>
    </source>
</evidence>
<evidence type="ECO:0000313" key="6">
    <source>
        <dbReference type="EMBL" id="RVW65228.1"/>
    </source>
</evidence>
<dbReference type="SMART" id="SM00382">
    <property type="entry name" value="AAA"/>
    <property type="match status" value="1"/>
</dbReference>
<dbReference type="AlphaFoldDB" id="A0A438FZ88"/>
<dbReference type="PANTHER" id="PTHR33463">
    <property type="entry name" value="NB-ARC DOMAIN-CONTAINING PROTEIN-RELATED"/>
    <property type="match status" value="1"/>
</dbReference>
<keyword evidence="2" id="KW-0547">Nucleotide-binding</keyword>
<dbReference type="Pfam" id="PF00931">
    <property type="entry name" value="NB-ARC"/>
    <property type="match status" value="1"/>
</dbReference>
<accession>A0A438FZ88</accession>
<dbReference type="InterPro" id="IPR057135">
    <property type="entry name" value="At4g27190-like_LRR"/>
</dbReference>